<sequence>MAEVIIYTRQLCGYCTAAKRLLDKKGVSYTEHDATFDQNLRKQMIQKANGRSTFPQVFIGGRHVGGCDDLHELDRSGKLDALLGA</sequence>
<keyword evidence="5" id="KW-1015">Disulfide bond</keyword>
<feature type="domain" description="Glutaredoxin" evidence="8">
    <location>
        <begin position="4"/>
        <end position="64"/>
    </location>
</feature>
<comment type="similarity">
    <text evidence="2 7">Belongs to the glutaredoxin family.</text>
</comment>
<evidence type="ECO:0000256" key="4">
    <source>
        <dbReference type="ARBA" id="ARBA00022982"/>
    </source>
</evidence>
<dbReference type="PANTHER" id="PTHR46679:SF1">
    <property type="entry name" value="GLUTAREDOXIN-2, MITOCHONDRIAL"/>
    <property type="match status" value="1"/>
</dbReference>
<dbReference type="PANTHER" id="PTHR46679">
    <property type="match status" value="1"/>
</dbReference>
<keyword evidence="4 7" id="KW-0249">Electron transport</keyword>
<dbReference type="PRINTS" id="PR00160">
    <property type="entry name" value="GLUTAREDOXIN"/>
</dbReference>
<evidence type="ECO:0000256" key="5">
    <source>
        <dbReference type="ARBA" id="ARBA00023157"/>
    </source>
</evidence>
<comment type="function">
    <text evidence="1 7">Has a glutathione-disulfide oxidoreductase activity in the presence of NADPH and glutathione reductase. Reduces low molecular weight disulfides and proteins.</text>
</comment>
<keyword evidence="3 7" id="KW-0813">Transport</keyword>
<dbReference type="CDD" id="cd03418">
    <property type="entry name" value="GRX_GRXb_1_3_like"/>
    <property type="match status" value="1"/>
</dbReference>
<name>A0ABR9CM98_9HYPH</name>
<reference evidence="9 10" key="2">
    <citation type="journal article" date="2021" name="Int. J. Syst. Evol. Microbiol.">
        <title>Roseibium litorale sp. nov., isolated from a tidal flat sediment and proposal for the reclassification of Labrenzia polysiphoniae as Roseibium polysiphoniae comb. nov.</title>
        <authorList>
            <person name="Liu Y."/>
            <person name="Pei T."/>
            <person name="Du J."/>
            <person name="Chao M."/>
            <person name="Deng M.R."/>
            <person name="Zhu H."/>
        </authorList>
    </citation>
    <scope>NUCLEOTIDE SEQUENCE [LARGE SCALE GENOMIC DNA]</scope>
    <source>
        <strain evidence="9 10">4C16A</strain>
    </source>
</reference>
<dbReference type="InterPro" id="IPR002109">
    <property type="entry name" value="Glutaredoxin"/>
</dbReference>
<evidence type="ECO:0000256" key="2">
    <source>
        <dbReference type="ARBA" id="ARBA00007787"/>
    </source>
</evidence>
<evidence type="ECO:0000256" key="7">
    <source>
        <dbReference type="RuleBase" id="RU364065"/>
    </source>
</evidence>
<dbReference type="InterPro" id="IPR011900">
    <property type="entry name" value="GRX_bact"/>
</dbReference>
<evidence type="ECO:0000313" key="9">
    <source>
        <dbReference type="EMBL" id="MBD8891979.1"/>
    </source>
</evidence>
<dbReference type="Proteomes" id="UP000632063">
    <property type="component" value="Unassembled WGS sequence"/>
</dbReference>
<dbReference type="SUPFAM" id="SSF52833">
    <property type="entry name" value="Thioredoxin-like"/>
    <property type="match status" value="1"/>
</dbReference>
<keyword evidence="6 7" id="KW-0676">Redox-active center</keyword>
<gene>
    <name evidence="9" type="primary">grxC</name>
    <name evidence="9" type="ORF">IG616_10490</name>
</gene>
<dbReference type="PROSITE" id="PS51354">
    <property type="entry name" value="GLUTAREDOXIN_2"/>
    <property type="match status" value="1"/>
</dbReference>
<keyword evidence="10" id="KW-1185">Reference proteome</keyword>
<evidence type="ECO:0000256" key="1">
    <source>
        <dbReference type="ARBA" id="ARBA00002549"/>
    </source>
</evidence>
<evidence type="ECO:0000313" key="10">
    <source>
        <dbReference type="Proteomes" id="UP000632063"/>
    </source>
</evidence>
<proteinExistence type="inferred from homology"/>
<protein>
    <recommendedName>
        <fullName evidence="7">Glutaredoxin</fullName>
    </recommendedName>
</protein>
<reference evidence="10" key="1">
    <citation type="submission" date="2020-09" db="EMBL/GenBank/DDBJ databases">
        <title>The genome sequence of strain Labrenzia suaedae 4C16A.</title>
        <authorList>
            <person name="Liu Y."/>
        </authorList>
    </citation>
    <scope>NUCLEOTIDE SEQUENCE [LARGE SCALE GENOMIC DNA]</scope>
    <source>
        <strain evidence="10">4C16A</strain>
    </source>
</reference>
<keyword evidence="7" id="KW-0963">Cytoplasm</keyword>
<evidence type="ECO:0000256" key="6">
    <source>
        <dbReference type="ARBA" id="ARBA00023284"/>
    </source>
</evidence>
<dbReference type="NCBIfam" id="TIGR02181">
    <property type="entry name" value="GRX_bact"/>
    <property type="match status" value="1"/>
</dbReference>
<comment type="caution">
    <text evidence="9">The sequence shown here is derived from an EMBL/GenBank/DDBJ whole genome shotgun (WGS) entry which is preliminary data.</text>
</comment>
<dbReference type="InterPro" id="IPR014025">
    <property type="entry name" value="Glutaredoxin_subgr"/>
</dbReference>
<organism evidence="9 10">
    <name type="scientific">Roseibium litorale</name>
    <dbReference type="NCBI Taxonomy" id="2803841"/>
    <lineage>
        <taxon>Bacteria</taxon>
        <taxon>Pseudomonadati</taxon>
        <taxon>Pseudomonadota</taxon>
        <taxon>Alphaproteobacteria</taxon>
        <taxon>Hyphomicrobiales</taxon>
        <taxon>Stappiaceae</taxon>
        <taxon>Roseibium</taxon>
    </lineage>
</organism>
<dbReference type="Pfam" id="PF00462">
    <property type="entry name" value="Glutaredoxin"/>
    <property type="match status" value="1"/>
</dbReference>
<dbReference type="InterPro" id="IPR036249">
    <property type="entry name" value="Thioredoxin-like_sf"/>
</dbReference>
<evidence type="ECO:0000259" key="8">
    <source>
        <dbReference type="Pfam" id="PF00462"/>
    </source>
</evidence>
<dbReference type="RefSeq" id="WP_192148121.1">
    <property type="nucleotide sequence ID" value="NZ_JACYXI010000006.1"/>
</dbReference>
<dbReference type="Gene3D" id="3.40.30.10">
    <property type="entry name" value="Glutaredoxin"/>
    <property type="match status" value="1"/>
</dbReference>
<evidence type="ECO:0000256" key="3">
    <source>
        <dbReference type="ARBA" id="ARBA00022448"/>
    </source>
</evidence>
<accession>A0ABR9CM98</accession>
<dbReference type="EMBL" id="JACYXI010000006">
    <property type="protein sequence ID" value="MBD8891979.1"/>
    <property type="molecule type" value="Genomic_DNA"/>
</dbReference>